<keyword evidence="5" id="KW-1185">Reference proteome</keyword>
<dbReference type="OrthoDB" id="346371at2759"/>
<reference evidence="4 5" key="1">
    <citation type="journal article" date="2011" name="Science">
        <title>The Selaginella genome identifies genetic changes associated with the evolution of vascular plants.</title>
        <authorList>
            <person name="Banks J.A."/>
            <person name="Nishiyama T."/>
            <person name="Hasebe M."/>
            <person name="Bowman J.L."/>
            <person name="Gribskov M."/>
            <person name="dePamphilis C."/>
            <person name="Albert V.A."/>
            <person name="Aono N."/>
            <person name="Aoyama T."/>
            <person name="Ambrose B.A."/>
            <person name="Ashton N.W."/>
            <person name="Axtell M.J."/>
            <person name="Barker E."/>
            <person name="Barker M.S."/>
            <person name="Bennetzen J.L."/>
            <person name="Bonawitz N.D."/>
            <person name="Chapple C."/>
            <person name="Cheng C."/>
            <person name="Correa L.G."/>
            <person name="Dacre M."/>
            <person name="DeBarry J."/>
            <person name="Dreyer I."/>
            <person name="Elias M."/>
            <person name="Engstrom E.M."/>
            <person name="Estelle M."/>
            <person name="Feng L."/>
            <person name="Finet C."/>
            <person name="Floyd S.K."/>
            <person name="Frommer W.B."/>
            <person name="Fujita T."/>
            <person name="Gramzow L."/>
            <person name="Gutensohn M."/>
            <person name="Harholt J."/>
            <person name="Hattori M."/>
            <person name="Heyl A."/>
            <person name="Hirai T."/>
            <person name="Hiwatashi Y."/>
            <person name="Ishikawa M."/>
            <person name="Iwata M."/>
            <person name="Karol K.G."/>
            <person name="Koehler B."/>
            <person name="Kolukisaoglu U."/>
            <person name="Kubo M."/>
            <person name="Kurata T."/>
            <person name="Lalonde S."/>
            <person name="Li K."/>
            <person name="Li Y."/>
            <person name="Litt A."/>
            <person name="Lyons E."/>
            <person name="Manning G."/>
            <person name="Maruyama T."/>
            <person name="Michael T.P."/>
            <person name="Mikami K."/>
            <person name="Miyazaki S."/>
            <person name="Morinaga S."/>
            <person name="Murata T."/>
            <person name="Mueller-Roeber B."/>
            <person name="Nelson D.R."/>
            <person name="Obara M."/>
            <person name="Oguri Y."/>
            <person name="Olmstead R.G."/>
            <person name="Onodera N."/>
            <person name="Petersen B.L."/>
            <person name="Pils B."/>
            <person name="Prigge M."/>
            <person name="Rensing S.A."/>
            <person name="Riano-Pachon D.M."/>
            <person name="Roberts A.W."/>
            <person name="Sato Y."/>
            <person name="Scheller H.V."/>
            <person name="Schulz B."/>
            <person name="Schulz C."/>
            <person name="Shakirov E.V."/>
            <person name="Shibagaki N."/>
            <person name="Shinohara N."/>
            <person name="Shippen D.E."/>
            <person name="Soerensen I."/>
            <person name="Sotooka R."/>
            <person name="Sugimoto N."/>
            <person name="Sugita M."/>
            <person name="Sumikawa N."/>
            <person name="Tanurdzic M."/>
            <person name="Theissen G."/>
            <person name="Ulvskov P."/>
            <person name="Wakazuki S."/>
            <person name="Weng J.K."/>
            <person name="Willats W.W."/>
            <person name="Wipf D."/>
            <person name="Wolf P.G."/>
            <person name="Yang L."/>
            <person name="Zimmer A.D."/>
            <person name="Zhu Q."/>
            <person name="Mitros T."/>
            <person name="Hellsten U."/>
            <person name="Loque D."/>
            <person name="Otillar R."/>
            <person name="Salamov A."/>
            <person name="Schmutz J."/>
            <person name="Shapiro H."/>
            <person name="Lindquist E."/>
            <person name="Lucas S."/>
            <person name="Rokhsar D."/>
            <person name="Grigoriev I.V."/>
        </authorList>
    </citation>
    <scope>NUCLEOTIDE SEQUENCE [LARGE SCALE GENOMIC DNA]</scope>
</reference>
<evidence type="ECO:0000256" key="1">
    <source>
        <dbReference type="ARBA" id="ARBA00022574"/>
    </source>
</evidence>
<gene>
    <name evidence="4" type="ORF">SELMODRAFT_73782</name>
</gene>
<dbReference type="Gene3D" id="2.130.10.10">
    <property type="entry name" value="YVTN repeat-like/Quinoprotein amine dehydrogenase"/>
    <property type="match status" value="3"/>
</dbReference>
<protein>
    <recommendedName>
        <fullName evidence="6">Anaphase-promoting complex subunit 4 WD40 domain-containing protein</fullName>
    </recommendedName>
</protein>
<dbReference type="FunCoup" id="D8QQX2">
    <property type="interactions" value="4017"/>
</dbReference>
<dbReference type="PANTHER" id="PTHR45282:SF2">
    <property type="entry name" value="OS03G0858400 PROTEIN"/>
    <property type="match status" value="1"/>
</dbReference>
<dbReference type="Pfam" id="PF00400">
    <property type="entry name" value="WD40"/>
    <property type="match status" value="3"/>
</dbReference>
<feature type="non-terminal residue" evidence="4">
    <location>
        <position position="1"/>
    </location>
</feature>
<name>D8QQX2_SELML</name>
<dbReference type="SUPFAM" id="SSF50978">
    <property type="entry name" value="WD40 repeat-like"/>
    <property type="match status" value="1"/>
</dbReference>
<evidence type="ECO:0000256" key="3">
    <source>
        <dbReference type="PROSITE-ProRule" id="PRU00221"/>
    </source>
</evidence>
<dbReference type="InterPro" id="IPR001680">
    <property type="entry name" value="WD40_rpt"/>
</dbReference>
<proteinExistence type="predicted"/>
<dbReference type="AlphaFoldDB" id="D8QQX2"/>
<keyword evidence="1 3" id="KW-0853">WD repeat</keyword>
<feature type="repeat" description="WD" evidence="3">
    <location>
        <begin position="8"/>
        <end position="49"/>
    </location>
</feature>
<dbReference type="Gramene" id="EFJ37877">
    <property type="protein sequence ID" value="EFJ37877"/>
    <property type="gene ID" value="SELMODRAFT_73782"/>
</dbReference>
<dbReference type="PROSITE" id="PS50294">
    <property type="entry name" value="WD_REPEATS_REGION"/>
    <property type="match status" value="2"/>
</dbReference>
<dbReference type="InterPro" id="IPR019775">
    <property type="entry name" value="WD40_repeat_CS"/>
</dbReference>
<evidence type="ECO:0000313" key="5">
    <source>
        <dbReference type="Proteomes" id="UP000001514"/>
    </source>
</evidence>
<dbReference type="InterPro" id="IPR036322">
    <property type="entry name" value="WD40_repeat_dom_sf"/>
</dbReference>
<dbReference type="InterPro" id="IPR015943">
    <property type="entry name" value="WD40/YVTN_repeat-like_dom_sf"/>
</dbReference>
<dbReference type="OMA" id="TNEAMRE"/>
<dbReference type="EMBL" id="GL377565">
    <property type="protein sequence ID" value="EFJ37877.1"/>
    <property type="molecule type" value="Genomic_DNA"/>
</dbReference>
<dbReference type="eggNOG" id="KOG2096">
    <property type="taxonomic scope" value="Eukaryota"/>
</dbReference>
<evidence type="ECO:0008006" key="6">
    <source>
        <dbReference type="Google" id="ProtNLM"/>
    </source>
</evidence>
<dbReference type="SMART" id="SM00320">
    <property type="entry name" value="WD40"/>
    <property type="match status" value="4"/>
</dbReference>
<keyword evidence="2" id="KW-0677">Repeat</keyword>
<accession>D8QQX2</accession>
<evidence type="ECO:0000256" key="2">
    <source>
        <dbReference type="ARBA" id="ARBA00022737"/>
    </source>
</evidence>
<dbReference type="STRING" id="88036.D8QQX2"/>
<evidence type="ECO:0000313" key="4">
    <source>
        <dbReference type="EMBL" id="EFJ37877.1"/>
    </source>
</evidence>
<organism evidence="5">
    <name type="scientific">Selaginella moellendorffii</name>
    <name type="common">Spikemoss</name>
    <dbReference type="NCBI Taxonomy" id="88036"/>
    <lineage>
        <taxon>Eukaryota</taxon>
        <taxon>Viridiplantae</taxon>
        <taxon>Streptophyta</taxon>
        <taxon>Embryophyta</taxon>
        <taxon>Tracheophyta</taxon>
        <taxon>Lycopodiopsida</taxon>
        <taxon>Selaginellales</taxon>
        <taxon>Selaginellaceae</taxon>
        <taxon>Selaginella</taxon>
    </lineage>
</organism>
<dbReference type="HOGENOM" id="CLU_051587_0_0_1"/>
<dbReference type="InParanoid" id="D8QQX2"/>
<dbReference type="Proteomes" id="UP000001514">
    <property type="component" value="Unassembled WGS sequence"/>
</dbReference>
<dbReference type="PROSITE" id="PS50082">
    <property type="entry name" value="WD_REPEATS_2"/>
    <property type="match status" value="2"/>
</dbReference>
<dbReference type="KEGG" id="smo:SELMODRAFT_73782"/>
<dbReference type="PANTHER" id="PTHR45282">
    <property type="entry name" value="OS03G0858400 PROTEIN"/>
    <property type="match status" value="1"/>
</dbReference>
<dbReference type="PROSITE" id="PS00678">
    <property type="entry name" value="WD_REPEATS_1"/>
    <property type="match status" value="1"/>
</dbReference>
<feature type="repeat" description="WD" evidence="3">
    <location>
        <begin position="219"/>
        <end position="253"/>
    </location>
</feature>
<sequence length="356" mass="38373">HRLELNAIKGHVDAITGIAFSSNSRGLATACADRVVRIFKLDDPTSKNLHVLRLNVPLGTVPTGVAFGDGQGAAQIVVATQDINGSGLLMFGAPEGKGAAQAREQGKVPPPEIKWRKTQIHDRRNVLTCVGARCEYGSGDGESVLIATCSEGTDIKIWSAGNGTCVKTVDTNQLQNTMATISPDGRFLAAAAFTADVKIWEIVYGKDGQVRDVVKVMLLKGHKSAVTWTCFTWDSQKIITASKDGFIRIWNINVRYQMDEDPKCIKVFPILSSDNGLYEKIAVSPDDKILAATHGTTLTWLSTADGQVLDTAENAHDGEITCITWAPQSVSTDQGKVLILATASVDKKLKLWSQPL</sequence>